<sequence length="142" mass="15531">MSKCIGLKIGVLLLGALLPPAQAEQRPSPGQTPIRPLSECLDPKAAQAFLLIDNNRLLIDAGRQHFLIELRWSCPWLYHASALDFRSRNSAGRICGDVDEQVGAAHNPALQPDRCRVASVTPISRDEYLQTIARTGRGQAAH</sequence>
<evidence type="ECO:0000313" key="3">
    <source>
        <dbReference type="Proteomes" id="UP000613768"/>
    </source>
</evidence>
<gene>
    <name evidence="2" type="ORF">IFO71_02770</name>
</gene>
<dbReference type="EMBL" id="JACYTR010000004">
    <property type="protein sequence ID" value="MBD8524654.1"/>
    <property type="molecule type" value="Genomic_DNA"/>
</dbReference>
<protein>
    <submittedName>
        <fullName evidence="2">Uncharacterized protein</fullName>
    </submittedName>
</protein>
<evidence type="ECO:0000313" key="2">
    <source>
        <dbReference type="EMBL" id="MBD8524654.1"/>
    </source>
</evidence>
<proteinExistence type="predicted"/>
<evidence type="ECO:0000256" key="1">
    <source>
        <dbReference type="SAM" id="SignalP"/>
    </source>
</evidence>
<dbReference type="InterPro" id="IPR045500">
    <property type="entry name" value="DUF6491"/>
</dbReference>
<comment type="caution">
    <text evidence="2">The sequence shown here is derived from an EMBL/GenBank/DDBJ whole genome shotgun (WGS) entry which is preliminary data.</text>
</comment>
<dbReference type="Pfam" id="PF20101">
    <property type="entry name" value="DUF6491"/>
    <property type="match status" value="1"/>
</dbReference>
<organism evidence="2 3">
    <name type="scientific">Pseudomarimonas arenosa</name>
    <dbReference type="NCBI Taxonomy" id="2774145"/>
    <lineage>
        <taxon>Bacteria</taxon>
        <taxon>Pseudomonadati</taxon>
        <taxon>Pseudomonadota</taxon>
        <taxon>Gammaproteobacteria</taxon>
        <taxon>Lysobacterales</taxon>
        <taxon>Lysobacteraceae</taxon>
        <taxon>Pseudomarimonas</taxon>
    </lineage>
</organism>
<name>A0AAW3ZIW1_9GAMM</name>
<reference evidence="2 3" key="1">
    <citation type="submission" date="2020-09" db="EMBL/GenBank/DDBJ databases">
        <title>Pseudoxanthomonas sp. CAU 1598 isolated from sand of Yaerae Beach.</title>
        <authorList>
            <person name="Kim W."/>
        </authorList>
    </citation>
    <scope>NUCLEOTIDE SEQUENCE [LARGE SCALE GENOMIC DNA]</scope>
    <source>
        <strain evidence="2 3">CAU 1598</strain>
    </source>
</reference>
<feature type="signal peptide" evidence="1">
    <location>
        <begin position="1"/>
        <end position="23"/>
    </location>
</feature>
<accession>A0AAW3ZIW1</accession>
<dbReference type="Proteomes" id="UP000613768">
    <property type="component" value="Unassembled WGS sequence"/>
</dbReference>
<keyword evidence="3" id="KW-1185">Reference proteome</keyword>
<keyword evidence="1" id="KW-0732">Signal</keyword>
<feature type="chain" id="PRO_5043778106" evidence="1">
    <location>
        <begin position="24"/>
        <end position="142"/>
    </location>
</feature>
<dbReference type="RefSeq" id="WP_192028007.1">
    <property type="nucleotide sequence ID" value="NZ_JACYTR010000004.1"/>
</dbReference>
<dbReference type="AlphaFoldDB" id="A0AAW3ZIW1"/>